<dbReference type="AlphaFoldDB" id="A0A6A5WYB9"/>
<dbReference type="InterPro" id="IPR052985">
    <property type="entry name" value="CoA-trans_III_biosynth/detox"/>
</dbReference>
<dbReference type="PANTHER" id="PTHR48229">
    <property type="entry name" value="CAIB/BAIF FAMILY ENZYME (AFU_ORTHOLOGUE AFUA_1G05360)-RELATED"/>
    <property type="match status" value="1"/>
</dbReference>
<dbReference type="SUPFAM" id="SSF89796">
    <property type="entry name" value="CoA-transferase family III (CaiB/BaiF)"/>
    <property type="match status" value="2"/>
</dbReference>
<evidence type="ECO:0000313" key="3">
    <source>
        <dbReference type="Proteomes" id="UP000799779"/>
    </source>
</evidence>
<dbReference type="Proteomes" id="UP000799779">
    <property type="component" value="Unassembled WGS sequence"/>
</dbReference>
<dbReference type="PANTHER" id="PTHR48229:SF2">
    <property type="entry name" value="CAIB_BAIF FAMILY PROTEIN"/>
    <property type="match status" value="1"/>
</dbReference>
<sequence>MNGHVNGAPSDDLTSYSVPKETQNIFENGVLKNPLIAPTLPQEIDECAKLVHFQGTDKPSIPINWRFAESISAIKGLEAAMINVLLKRKYDAEPQKAVINTDHAQLYIMSILLNTIDPAGENLSFATIGNPKAREAFEKYFKNCDLHDMGSSPYRSSATNIYRCKDGKYFHLHGSMNCEPTQKSVGLPPYQDVASAEESWKPYEEKVAQIESDEMQKLASDVYKQAGTICWTADEFKNSEHGKANAHVGLYEVHEVNNEKQPPCWWPDVPETSPKRPLAGLKVLDLTRVIAAPAVTRGLAELGASVMRITASHITDMSSLHLDLSWGKWNAHLDFRKEEDREKLRDLVRDADVVVQGYRPGVLDKYGFSLDGFLELTKDRERGLIVARENCYGWYGPWSYRSGWQQISDACCGVSMEFGRAMGNDEPVTPVFPNSDFCTGAAGVIAILNAILRRAAKGGSYKVDLALNYYSQWLVSSVGVYPPSVWDDVWTRNGRQVFRHYHNMQYTLPRLLGMIKQNSASVLFNPEFFEKRHSGAIGKEVVCPKPVIRFPEAGVQLRYNVGTRGNGTDAARWPEDLMTEVVS</sequence>
<dbReference type="Gene3D" id="3.40.50.10540">
    <property type="entry name" value="Crotonobetainyl-coa:carnitine coa-transferase, domain 1"/>
    <property type="match status" value="1"/>
</dbReference>
<dbReference type="OrthoDB" id="2308815at2759"/>
<reference evidence="2" key="1">
    <citation type="journal article" date="2020" name="Stud. Mycol.">
        <title>101 Dothideomycetes genomes: a test case for predicting lifestyles and emergence of pathogens.</title>
        <authorList>
            <person name="Haridas S."/>
            <person name="Albert R."/>
            <person name="Binder M."/>
            <person name="Bloem J."/>
            <person name="Labutti K."/>
            <person name="Salamov A."/>
            <person name="Andreopoulos B."/>
            <person name="Baker S."/>
            <person name="Barry K."/>
            <person name="Bills G."/>
            <person name="Bluhm B."/>
            <person name="Cannon C."/>
            <person name="Castanera R."/>
            <person name="Culley D."/>
            <person name="Daum C."/>
            <person name="Ezra D."/>
            <person name="Gonzalez J."/>
            <person name="Henrissat B."/>
            <person name="Kuo A."/>
            <person name="Liang C."/>
            <person name="Lipzen A."/>
            <person name="Lutzoni F."/>
            <person name="Magnuson J."/>
            <person name="Mondo S."/>
            <person name="Nolan M."/>
            <person name="Ohm R."/>
            <person name="Pangilinan J."/>
            <person name="Park H.-J."/>
            <person name="Ramirez L."/>
            <person name="Alfaro M."/>
            <person name="Sun H."/>
            <person name="Tritt A."/>
            <person name="Yoshinaga Y."/>
            <person name="Zwiers L.-H."/>
            <person name="Turgeon B."/>
            <person name="Goodwin S."/>
            <person name="Spatafora J."/>
            <person name="Crous P."/>
            <person name="Grigoriev I."/>
        </authorList>
    </citation>
    <scope>NUCLEOTIDE SEQUENCE</scope>
    <source>
        <strain evidence="2">CBS 123094</strain>
    </source>
</reference>
<evidence type="ECO:0000256" key="1">
    <source>
        <dbReference type="ARBA" id="ARBA00008383"/>
    </source>
</evidence>
<protein>
    <submittedName>
        <fullName evidence="2">CoA-transferase family III</fullName>
    </submittedName>
</protein>
<name>A0A6A5WYB9_9PLEO</name>
<proteinExistence type="inferred from homology"/>
<dbReference type="GO" id="GO:0016740">
    <property type="term" value="F:transferase activity"/>
    <property type="evidence" value="ECO:0007669"/>
    <property type="project" value="UniProtKB-KW"/>
</dbReference>
<dbReference type="InterPro" id="IPR023606">
    <property type="entry name" value="CoA-Trfase_III_dom_1_sf"/>
</dbReference>
<accession>A0A6A5WYB9</accession>
<keyword evidence="2" id="KW-0808">Transferase</keyword>
<keyword evidence="3" id="KW-1185">Reference proteome</keyword>
<gene>
    <name evidence="2" type="ORF">P154DRAFT_422025</name>
</gene>
<evidence type="ECO:0000313" key="2">
    <source>
        <dbReference type="EMBL" id="KAF2006740.1"/>
    </source>
</evidence>
<dbReference type="EMBL" id="ML977559">
    <property type="protein sequence ID" value="KAF2006740.1"/>
    <property type="molecule type" value="Genomic_DNA"/>
</dbReference>
<organism evidence="2 3">
    <name type="scientific">Amniculicola lignicola CBS 123094</name>
    <dbReference type="NCBI Taxonomy" id="1392246"/>
    <lineage>
        <taxon>Eukaryota</taxon>
        <taxon>Fungi</taxon>
        <taxon>Dikarya</taxon>
        <taxon>Ascomycota</taxon>
        <taxon>Pezizomycotina</taxon>
        <taxon>Dothideomycetes</taxon>
        <taxon>Pleosporomycetidae</taxon>
        <taxon>Pleosporales</taxon>
        <taxon>Amniculicolaceae</taxon>
        <taxon>Amniculicola</taxon>
    </lineage>
</organism>
<comment type="similarity">
    <text evidence="1">Belongs to the CoA-transferase III family.</text>
</comment>
<dbReference type="InterPro" id="IPR003673">
    <property type="entry name" value="CoA-Trfase_fam_III"/>
</dbReference>
<dbReference type="Pfam" id="PF02515">
    <property type="entry name" value="CoA_transf_3"/>
    <property type="match status" value="1"/>
</dbReference>